<name>A0A6M5YQS1_9BACT</name>
<evidence type="ECO:0000313" key="2">
    <source>
        <dbReference type="Proteomes" id="UP000503447"/>
    </source>
</evidence>
<reference evidence="2" key="1">
    <citation type="submission" date="2020-05" db="EMBL/GenBank/DDBJ databases">
        <title>Frigoriglobus tundricola gen. nov., sp. nov., a psychrotolerant cellulolytic planctomycete of the family Gemmataceae with two divergent copies of 16S rRNA gene.</title>
        <authorList>
            <person name="Kulichevskaya I.S."/>
            <person name="Ivanova A.A."/>
            <person name="Naumoff D.G."/>
            <person name="Beletsky A.V."/>
            <person name="Rijpstra W.I.C."/>
            <person name="Sinninghe Damste J.S."/>
            <person name="Mardanov A.V."/>
            <person name="Ravin N.V."/>
            <person name="Dedysh S.N."/>
        </authorList>
    </citation>
    <scope>NUCLEOTIDE SEQUENCE [LARGE SCALE GENOMIC DNA]</scope>
    <source>
        <strain evidence="2">PL17</strain>
    </source>
</reference>
<organism evidence="1 2">
    <name type="scientific">Frigoriglobus tundricola</name>
    <dbReference type="NCBI Taxonomy" id="2774151"/>
    <lineage>
        <taxon>Bacteria</taxon>
        <taxon>Pseudomonadati</taxon>
        <taxon>Planctomycetota</taxon>
        <taxon>Planctomycetia</taxon>
        <taxon>Gemmatales</taxon>
        <taxon>Gemmataceae</taxon>
        <taxon>Frigoriglobus</taxon>
    </lineage>
</organism>
<dbReference type="KEGG" id="ftj:FTUN_3896"/>
<keyword evidence="2" id="KW-1185">Reference proteome</keyword>
<gene>
    <name evidence="1" type="ORF">FTUN_3896</name>
</gene>
<accession>A0A6M5YQS1</accession>
<evidence type="ECO:0000313" key="1">
    <source>
        <dbReference type="EMBL" id="QJW96339.1"/>
    </source>
</evidence>
<sequence>MCGSLVRFAEYEITIAVTEGSWKCDVNRHDKKPGPNAPRDK</sequence>
<dbReference type="EMBL" id="CP053452">
    <property type="protein sequence ID" value="QJW96339.1"/>
    <property type="molecule type" value="Genomic_DNA"/>
</dbReference>
<proteinExistence type="predicted"/>
<dbReference type="Proteomes" id="UP000503447">
    <property type="component" value="Chromosome"/>
</dbReference>
<dbReference type="AlphaFoldDB" id="A0A6M5YQS1"/>
<protein>
    <submittedName>
        <fullName evidence="1">Uncharacterized protein</fullName>
    </submittedName>
</protein>